<evidence type="ECO:0000259" key="1">
    <source>
        <dbReference type="SMART" id="SM00849"/>
    </source>
</evidence>
<name>A0A8H9LR11_KITAU</name>
<reference evidence="2" key="1">
    <citation type="journal article" date="2014" name="Int. J. Syst. Evol. Microbiol.">
        <title>Complete genome sequence of Corynebacterium casei LMG S-19264T (=DSM 44701T), isolated from a smear-ripened cheese.</title>
        <authorList>
            <consortium name="US DOE Joint Genome Institute (JGI-PGF)"/>
            <person name="Walter F."/>
            <person name="Albersmeier A."/>
            <person name="Kalinowski J."/>
            <person name="Ruckert C."/>
        </authorList>
    </citation>
    <scope>NUCLEOTIDE SEQUENCE</scope>
    <source>
        <strain evidence="2">JCM 4434</strain>
    </source>
</reference>
<dbReference type="Proteomes" id="UP000610124">
    <property type="component" value="Unassembled WGS sequence"/>
</dbReference>
<protein>
    <recommendedName>
        <fullName evidence="1">Metallo-beta-lactamase domain-containing protein</fullName>
    </recommendedName>
</protein>
<dbReference type="SMART" id="SM00849">
    <property type="entry name" value="Lactamase_B"/>
    <property type="match status" value="1"/>
</dbReference>
<accession>A0A8H9LR11</accession>
<gene>
    <name evidence="2" type="ORF">GCM10010502_35200</name>
</gene>
<evidence type="ECO:0000313" key="2">
    <source>
        <dbReference type="EMBL" id="GGU80169.1"/>
    </source>
</evidence>
<dbReference type="PANTHER" id="PTHR42951">
    <property type="entry name" value="METALLO-BETA-LACTAMASE DOMAIN-CONTAINING"/>
    <property type="match status" value="1"/>
</dbReference>
<dbReference type="InterPro" id="IPR036866">
    <property type="entry name" value="RibonucZ/Hydroxyglut_hydro"/>
</dbReference>
<organism evidence="2 3">
    <name type="scientific">Kitasatospora aureofaciens</name>
    <name type="common">Streptomyces aureofaciens</name>
    <dbReference type="NCBI Taxonomy" id="1894"/>
    <lineage>
        <taxon>Bacteria</taxon>
        <taxon>Bacillati</taxon>
        <taxon>Actinomycetota</taxon>
        <taxon>Actinomycetes</taxon>
        <taxon>Kitasatosporales</taxon>
        <taxon>Streptomycetaceae</taxon>
        <taxon>Kitasatospora</taxon>
    </lineage>
</organism>
<dbReference type="Gene3D" id="3.60.15.10">
    <property type="entry name" value="Ribonuclease Z/Hydroxyacylglutathione hydrolase-like"/>
    <property type="match status" value="1"/>
</dbReference>
<dbReference type="SUPFAM" id="SSF56281">
    <property type="entry name" value="Metallo-hydrolase/oxidoreductase"/>
    <property type="match status" value="1"/>
</dbReference>
<comment type="caution">
    <text evidence="2">The sequence shown here is derived from an EMBL/GenBank/DDBJ whole genome shotgun (WGS) entry which is preliminary data.</text>
</comment>
<dbReference type="InterPro" id="IPR050855">
    <property type="entry name" value="NDM-1-like"/>
</dbReference>
<dbReference type="Pfam" id="PF00753">
    <property type="entry name" value="Lactamase_B"/>
    <property type="match status" value="1"/>
</dbReference>
<dbReference type="CDD" id="cd16282">
    <property type="entry name" value="metallo-hydrolase-like_MBL-fold"/>
    <property type="match status" value="1"/>
</dbReference>
<sequence length="342" mass="37135">MGIIARMTINRANVSAIAEDLYVWLPPKRGWGLANCGLLASETTALWIDTPYDPSLAGEFLAASRRLLPTGVDIDRVVVTHANGDHLWGAGVLPDAEVIATREALEHIHWEPTPQQQHALLANSDPDSPLGGYLREHFGRFDWSTTEPVHPDTVFTGELELKVGRYPVQITSLPAAHTGGDLMVHLPHQRAVFTGDVIFSSTPEQPGDHPSHWAGPLENIIGACEQALATGAEIFVPGHGPVLDRDGVREHIGYLAYVRERAHALHAAGIPALDAARRVIAEQRHPELGLPERLVLTVAAEYRHLDGSELPGVLDAMGQVALVARELAEDATRIPHPRSGRN</sequence>
<dbReference type="AlphaFoldDB" id="A0A8H9LR11"/>
<evidence type="ECO:0000313" key="3">
    <source>
        <dbReference type="Proteomes" id="UP000610124"/>
    </source>
</evidence>
<dbReference type="PANTHER" id="PTHR42951:SF4">
    <property type="entry name" value="ACYL-COENZYME A THIOESTERASE MBLAC2"/>
    <property type="match status" value="1"/>
</dbReference>
<dbReference type="InterPro" id="IPR001279">
    <property type="entry name" value="Metallo-B-lactamas"/>
</dbReference>
<proteinExistence type="predicted"/>
<reference evidence="2" key="2">
    <citation type="submission" date="2020-09" db="EMBL/GenBank/DDBJ databases">
        <authorList>
            <person name="Sun Q."/>
            <person name="Ohkuma M."/>
        </authorList>
    </citation>
    <scope>NUCLEOTIDE SEQUENCE</scope>
    <source>
        <strain evidence="2">JCM 4434</strain>
    </source>
</reference>
<feature type="domain" description="Metallo-beta-lactamase" evidence="1">
    <location>
        <begin position="33"/>
        <end position="239"/>
    </location>
</feature>
<dbReference type="EMBL" id="BMUB01000007">
    <property type="protein sequence ID" value="GGU80169.1"/>
    <property type="molecule type" value="Genomic_DNA"/>
</dbReference>